<keyword evidence="2" id="KW-1185">Reference proteome</keyword>
<sequence>YCDRNQMRKKYSVRILHNCNSSPIKHTEVSKTECNEQINKLYTTSPSASEIFSIIQSLDKAQ</sequence>
<name>A0AAY4CER4_9TELE</name>
<protein>
    <submittedName>
        <fullName evidence="1">Uncharacterized protein</fullName>
    </submittedName>
</protein>
<dbReference type="AlphaFoldDB" id="A0AAY4CER4"/>
<evidence type="ECO:0000313" key="1">
    <source>
        <dbReference type="Ensembl" id="ENSDCDP00010031680.1"/>
    </source>
</evidence>
<reference evidence="1" key="2">
    <citation type="submission" date="2025-08" db="UniProtKB">
        <authorList>
            <consortium name="Ensembl"/>
        </authorList>
    </citation>
    <scope>IDENTIFICATION</scope>
</reference>
<organism evidence="1 2">
    <name type="scientific">Denticeps clupeoides</name>
    <name type="common">denticle herring</name>
    <dbReference type="NCBI Taxonomy" id="299321"/>
    <lineage>
        <taxon>Eukaryota</taxon>
        <taxon>Metazoa</taxon>
        <taxon>Chordata</taxon>
        <taxon>Craniata</taxon>
        <taxon>Vertebrata</taxon>
        <taxon>Euteleostomi</taxon>
        <taxon>Actinopterygii</taxon>
        <taxon>Neopterygii</taxon>
        <taxon>Teleostei</taxon>
        <taxon>Clupei</taxon>
        <taxon>Clupeiformes</taxon>
        <taxon>Denticipitoidei</taxon>
        <taxon>Denticipitidae</taxon>
        <taxon>Denticeps</taxon>
    </lineage>
</organism>
<accession>A0AAY4CER4</accession>
<dbReference type="Ensembl" id="ENSDCDT00010039228.1">
    <property type="protein sequence ID" value="ENSDCDP00010031680.1"/>
    <property type="gene ID" value="ENSDCDG00010020205.1"/>
</dbReference>
<reference evidence="1" key="3">
    <citation type="submission" date="2025-09" db="UniProtKB">
        <authorList>
            <consortium name="Ensembl"/>
        </authorList>
    </citation>
    <scope>IDENTIFICATION</scope>
</reference>
<proteinExistence type="predicted"/>
<reference evidence="1 2" key="1">
    <citation type="submission" date="2020-06" db="EMBL/GenBank/DDBJ databases">
        <authorList>
            <consortium name="Wellcome Sanger Institute Data Sharing"/>
        </authorList>
    </citation>
    <scope>NUCLEOTIDE SEQUENCE [LARGE SCALE GENOMIC DNA]</scope>
</reference>
<evidence type="ECO:0000313" key="2">
    <source>
        <dbReference type="Proteomes" id="UP000694580"/>
    </source>
</evidence>
<dbReference type="Proteomes" id="UP000694580">
    <property type="component" value="Chromosome 16"/>
</dbReference>